<feature type="compositionally biased region" description="Basic and acidic residues" evidence="2">
    <location>
        <begin position="542"/>
        <end position="554"/>
    </location>
</feature>
<feature type="domain" description="C2H2-type" evidence="3">
    <location>
        <begin position="159"/>
        <end position="187"/>
    </location>
</feature>
<dbReference type="GO" id="GO:0008270">
    <property type="term" value="F:zinc ion binding"/>
    <property type="evidence" value="ECO:0007669"/>
    <property type="project" value="UniProtKB-KW"/>
</dbReference>
<dbReference type="InterPro" id="IPR013087">
    <property type="entry name" value="Znf_C2H2_type"/>
</dbReference>
<dbReference type="SMART" id="SM00355">
    <property type="entry name" value="ZnF_C2H2"/>
    <property type="match status" value="3"/>
</dbReference>
<evidence type="ECO:0000256" key="2">
    <source>
        <dbReference type="SAM" id="MobiDB-lite"/>
    </source>
</evidence>
<gene>
    <name evidence="4" type="ORF">PLXY2_LOCUS7070</name>
</gene>
<feature type="region of interest" description="Disordered" evidence="2">
    <location>
        <begin position="541"/>
        <end position="638"/>
    </location>
</feature>
<keyword evidence="1" id="KW-0863">Zinc-finger</keyword>
<dbReference type="PROSITE" id="PS00028">
    <property type="entry name" value="ZINC_FINGER_C2H2_1"/>
    <property type="match status" value="2"/>
</dbReference>
<keyword evidence="1" id="KW-0479">Metal-binding</keyword>
<protein>
    <submittedName>
        <fullName evidence="4">(diamondback moth) hypothetical protein</fullName>
    </submittedName>
</protein>
<reference evidence="4" key="1">
    <citation type="submission" date="2020-11" db="EMBL/GenBank/DDBJ databases">
        <authorList>
            <person name="Whiteford S."/>
        </authorList>
    </citation>
    <scope>NUCLEOTIDE SEQUENCE</scope>
</reference>
<feature type="region of interest" description="Disordered" evidence="2">
    <location>
        <begin position="504"/>
        <end position="527"/>
    </location>
</feature>
<dbReference type="AlphaFoldDB" id="A0A8S4EWR2"/>
<evidence type="ECO:0000313" key="5">
    <source>
        <dbReference type="Proteomes" id="UP000653454"/>
    </source>
</evidence>
<comment type="caution">
    <text evidence="4">The sequence shown here is derived from an EMBL/GenBank/DDBJ whole genome shotgun (WGS) entry which is preliminary data.</text>
</comment>
<dbReference type="EMBL" id="CAJHNJ030000023">
    <property type="protein sequence ID" value="CAG9120189.1"/>
    <property type="molecule type" value="Genomic_DNA"/>
</dbReference>
<feature type="compositionally biased region" description="Basic and acidic residues" evidence="2">
    <location>
        <begin position="628"/>
        <end position="638"/>
    </location>
</feature>
<sequence>MASNNGPAHTLSGAPRRFPCSLCTRAFRTEAGMQAHRLNSHKTTPNTNASGKTDAKSWIEIELEPSASKYRYKCPKWRFCNDIFPNFEEAYKHIQTQHPQNACGEIVSPDSPDMIKPVRVEVCDICKTVKKRKQKHVCEVSEEAHNSISTAMSCFDNTFNCLGCEQGFSTKQLFITHISQRHAHEVDSLFFPSLSEFNKWKSAMELNTRVKYSTIVQQDGKKFNRCSTLANTAQQCPSTIVTQEYSTGIQVHFYHNHKGHSCRPYTLQDKYKKNSITDYLGLALKTDKKKKLEDDLYLRFKVMMQSIIVEAKKLDIANLGLLHGMALDMTMVCNNFNYKDLVNDKLANDDSDGEENDNDDDSVDEFADSVEKEIAQPTPVKRLNSMVGKKIVSKDETKADTTPKKIVKNAPSFTSTPKIKDEDEIVKMEEVRTSKRQRFKRKFPDEVTPIQKVAPSKRDKRSLTFSGQRREVTPDIDFEKITTDATIETTPKILNTFSIKDEKDGEVTPVSTPPVNGKNLLTPPTFNDSYRDFITSTLQDPMIKRPKADRDKIINKNSPAQIKTEETEVTTTPVTEKYSGPSRTKPKTANTSKNKGVKKEKIRTQLGMFRPGSSPRSRAKSIDSLSPSKRDKTPSPKVKLDSIKYEVKEQENDCNILILKF</sequence>
<dbReference type="Proteomes" id="UP000653454">
    <property type="component" value="Unassembled WGS sequence"/>
</dbReference>
<dbReference type="PROSITE" id="PS50157">
    <property type="entry name" value="ZINC_FINGER_C2H2_2"/>
    <property type="match status" value="2"/>
</dbReference>
<evidence type="ECO:0000313" key="4">
    <source>
        <dbReference type="EMBL" id="CAG9120189.1"/>
    </source>
</evidence>
<evidence type="ECO:0000259" key="3">
    <source>
        <dbReference type="PROSITE" id="PS50157"/>
    </source>
</evidence>
<keyword evidence="1" id="KW-0862">Zinc</keyword>
<accession>A0A8S4EWR2</accession>
<proteinExistence type="predicted"/>
<name>A0A8S4EWR2_PLUXY</name>
<organism evidence="4 5">
    <name type="scientific">Plutella xylostella</name>
    <name type="common">Diamondback moth</name>
    <name type="synonym">Plutella maculipennis</name>
    <dbReference type="NCBI Taxonomy" id="51655"/>
    <lineage>
        <taxon>Eukaryota</taxon>
        <taxon>Metazoa</taxon>
        <taxon>Ecdysozoa</taxon>
        <taxon>Arthropoda</taxon>
        <taxon>Hexapoda</taxon>
        <taxon>Insecta</taxon>
        <taxon>Pterygota</taxon>
        <taxon>Neoptera</taxon>
        <taxon>Endopterygota</taxon>
        <taxon>Lepidoptera</taxon>
        <taxon>Glossata</taxon>
        <taxon>Ditrysia</taxon>
        <taxon>Yponomeutoidea</taxon>
        <taxon>Plutellidae</taxon>
        <taxon>Plutella</taxon>
    </lineage>
</organism>
<feature type="domain" description="C2H2-type" evidence="3">
    <location>
        <begin position="18"/>
        <end position="41"/>
    </location>
</feature>
<evidence type="ECO:0000256" key="1">
    <source>
        <dbReference type="PROSITE-ProRule" id="PRU00042"/>
    </source>
</evidence>
<keyword evidence="5" id="KW-1185">Reference proteome</keyword>